<dbReference type="EMBL" id="CP101740">
    <property type="protein sequence ID" value="UUL82454.1"/>
    <property type="molecule type" value="Genomic_DNA"/>
</dbReference>
<dbReference type="Pfam" id="PF07484">
    <property type="entry name" value="Collar"/>
    <property type="match status" value="1"/>
</dbReference>
<name>A0ABY5L9Q0_9SPHN</name>
<protein>
    <submittedName>
        <fullName evidence="2">Tail fiber protein</fullName>
    </submittedName>
</protein>
<gene>
    <name evidence="2" type="ORF">NMP03_14995</name>
</gene>
<dbReference type="Gene3D" id="3.90.1340.10">
    <property type="entry name" value="Phage tail collar domain"/>
    <property type="match status" value="1"/>
</dbReference>
<evidence type="ECO:0000259" key="1">
    <source>
        <dbReference type="Pfam" id="PF07484"/>
    </source>
</evidence>
<dbReference type="SUPFAM" id="SSF88874">
    <property type="entry name" value="Receptor-binding domain of short tail fibre protein gp12"/>
    <property type="match status" value="1"/>
</dbReference>
<evidence type="ECO:0000313" key="3">
    <source>
        <dbReference type="Proteomes" id="UP001058533"/>
    </source>
</evidence>
<proteinExistence type="predicted"/>
<keyword evidence="3" id="KW-1185">Reference proteome</keyword>
<dbReference type="InterPro" id="IPR011083">
    <property type="entry name" value="Phage_tail_collar_dom"/>
</dbReference>
<feature type="domain" description="Phage tail collar" evidence="1">
    <location>
        <begin position="8"/>
        <end position="63"/>
    </location>
</feature>
<accession>A0ABY5L9Q0</accession>
<dbReference type="InterPro" id="IPR037053">
    <property type="entry name" value="Phage_tail_collar_dom_sf"/>
</dbReference>
<sequence>MSEPFLAEIKLFGFGFVPRGYLACNGQLLPIAQYSALFSLLGVMYGGDGRITFKLPDLRSSVPMGFASTLPQGSAGGAETVSLTIPTLPAHTHMMVAVNGPATRRTVANNYFGSDTSTVVDFFGPAEALVPMDPASMQSSGGGAPHANLQPSLAMNFCIATNGVYPSRN</sequence>
<organism evidence="2 3">
    <name type="scientific">Sphingomonas qomolangmaensis</name>
    <dbReference type="NCBI Taxonomy" id="2918765"/>
    <lineage>
        <taxon>Bacteria</taxon>
        <taxon>Pseudomonadati</taxon>
        <taxon>Pseudomonadota</taxon>
        <taxon>Alphaproteobacteria</taxon>
        <taxon>Sphingomonadales</taxon>
        <taxon>Sphingomonadaceae</taxon>
        <taxon>Sphingomonas</taxon>
    </lineage>
</organism>
<dbReference type="Proteomes" id="UP001058533">
    <property type="component" value="Chromosome"/>
</dbReference>
<dbReference type="RefSeq" id="WP_256506287.1">
    <property type="nucleotide sequence ID" value="NZ_CP101740.1"/>
</dbReference>
<evidence type="ECO:0000313" key="2">
    <source>
        <dbReference type="EMBL" id="UUL82454.1"/>
    </source>
</evidence>
<reference evidence="2" key="1">
    <citation type="submission" date="2022-07" db="EMBL/GenBank/DDBJ databases">
        <title>Sphingomonas sp. nov., a novel bacterium isolated from the north slope of the Mount Everest.</title>
        <authorList>
            <person name="Cui X."/>
            <person name="Liu Y."/>
        </authorList>
    </citation>
    <scope>NUCLEOTIDE SEQUENCE</scope>
    <source>
        <strain evidence="2">S5-59</strain>
    </source>
</reference>